<feature type="transmembrane region" description="Helical" evidence="1">
    <location>
        <begin position="122"/>
        <end position="147"/>
    </location>
</feature>
<feature type="transmembrane region" description="Helical" evidence="1">
    <location>
        <begin position="36"/>
        <end position="59"/>
    </location>
</feature>
<name>A0AAU0UM51_9FIRM</name>
<gene>
    <name evidence="2" type="ORF">MFMK1_001422</name>
</gene>
<dbReference type="Pfam" id="PF12822">
    <property type="entry name" value="ECF_trnsprt"/>
    <property type="match status" value="1"/>
</dbReference>
<dbReference type="KEGG" id="dbc:MFMK1_001422"/>
<feature type="transmembrane region" description="Helical" evidence="1">
    <location>
        <begin position="71"/>
        <end position="91"/>
    </location>
</feature>
<evidence type="ECO:0000256" key="1">
    <source>
        <dbReference type="SAM" id="Phobius"/>
    </source>
</evidence>
<reference evidence="2 3" key="1">
    <citation type="submission" date="2023-04" db="EMBL/GenBank/DDBJ databases">
        <authorList>
            <person name="Hsu D."/>
        </authorList>
    </citation>
    <scope>NUCLEOTIDE SEQUENCE [LARGE SCALE GENOMIC DNA]</scope>
    <source>
        <strain evidence="2 3">MK1</strain>
    </source>
</reference>
<dbReference type="AlphaFoldDB" id="A0AAU0UM51"/>
<protein>
    <submittedName>
        <fullName evidence="2">ECF transporter S component</fullName>
    </submittedName>
</protein>
<evidence type="ECO:0000313" key="3">
    <source>
        <dbReference type="Proteomes" id="UP001329915"/>
    </source>
</evidence>
<sequence length="159" mass="16503">MLTKTVTRVGIFVALSVVGAFLKVPSPTGTVAFDSAPGYFAAAAFGGAEAALIISIGHLVSSALVGFPLSLPIHFLIAVQMALFAYLFGFLVRKVNGYAAITLTTLANGILAPLSLVPMNGWPFFVAMLPPLLAASFANVLLAYIIYKSVRKAGIDVAG</sequence>
<keyword evidence="1" id="KW-1133">Transmembrane helix</keyword>
<organism evidence="2 3">
    <name type="scientific">Metallumcola ferriviriculae</name>
    <dbReference type="NCBI Taxonomy" id="3039180"/>
    <lineage>
        <taxon>Bacteria</taxon>
        <taxon>Bacillati</taxon>
        <taxon>Bacillota</taxon>
        <taxon>Clostridia</taxon>
        <taxon>Neomoorellales</taxon>
        <taxon>Desulfitibacteraceae</taxon>
        <taxon>Metallumcola</taxon>
    </lineage>
</organism>
<feature type="transmembrane region" description="Helical" evidence="1">
    <location>
        <begin position="98"/>
        <end position="116"/>
    </location>
</feature>
<dbReference type="Gene3D" id="1.10.1760.20">
    <property type="match status" value="1"/>
</dbReference>
<keyword evidence="3" id="KW-1185">Reference proteome</keyword>
<keyword evidence="1" id="KW-0812">Transmembrane</keyword>
<evidence type="ECO:0000313" key="2">
    <source>
        <dbReference type="EMBL" id="WRO21612.1"/>
    </source>
</evidence>
<dbReference type="RefSeq" id="WP_366924445.1">
    <property type="nucleotide sequence ID" value="NZ_CP121694.1"/>
</dbReference>
<accession>A0AAU0UM51</accession>
<dbReference type="Proteomes" id="UP001329915">
    <property type="component" value="Chromosome"/>
</dbReference>
<proteinExistence type="predicted"/>
<keyword evidence="1" id="KW-0472">Membrane</keyword>
<dbReference type="InterPro" id="IPR024529">
    <property type="entry name" value="ECF_trnsprt_substrate-spec"/>
</dbReference>
<dbReference type="EMBL" id="CP121694">
    <property type="protein sequence ID" value="WRO21612.1"/>
    <property type="molecule type" value="Genomic_DNA"/>
</dbReference>
<dbReference type="GO" id="GO:0022857">
    <property type="term" value="F:transmembrane transporter activity"/>
    <property type="evidence" value="ECO:0007669"/>
    <property type="project" value="InterPro"/>
</dbReference>